<accession>A0A6M3JFK7</accession>
<dbReference type="AlphaFoldDB" id="A0A6M3JFK7"/>
<protein>
    <submittedName>
        <fullName evidence="1">Uncharacterized protein</fullName>
    </submittedName>
</protein>
<proteinExistence type="predicted"/>
<reference evidence="1" key="1">
    <citation type="submission" date="2020-03" db="EMBL/GenBank/DDBJ databases">
        <title>The deep terrestrial virosphere.</title>
        <authorList>
            <person name="Holmfeldt K."/>
            <person name="Nilsson E."/>
            <person name="Simone D."/>
            <person name="Lopez-Fernandez M."/>
            <person name="Wu X."/>
            <person name="de Brujin I."/>
            <person name="Lundin D."/>
            <person name="Andersson A."/>
            <person name="Bertilsson S."/>
            <person name="Dopson M."/>
        </authorList>
    </citation>
    <scope>NUCLEOTIDE SEQUENCE</scope>
    <source>
        <strain evidence="1">MM415A05265</strain>
        <strain evidence="2">MM415B03262</strain>
    </source>
</reference>
<evidence type="ECO:0000313" key="2">
    <source>
        <dbReference type="EMBL" id="QJA91754.1"/>
    </source>
</evidence>
<gene>
    <name evidence="1" type="ORF">MM415A05265_0006</name>
    <name evidence="2" type="ORF">MM415B03262_0005</name>
</gene>
<dbReference type="EMBL" id="MT141667">
    <property type="protein sequence ID" value="QJA68989.1"/>
    <property type="molecule type" value="Genomic_DNA"/>
</dbReference>
<evidence type="ECO:0000313" key="1">
    <source>
        <dbReference type="EMBL" id="QJA68989.1"/>
    </source>
</evidence>
<organism evidence="1">
    <name type="scientific">viral metagenome</name>
    <dbReference type="NCBI Taxonomy" id="1070528"/>
    <lineage>
        <taxon>unclassified sequences</taxon>
        <taxon>metagenomes</taxon>
        <taxon>organismal metagenomes</taxon>
    </lineage>
</organism>
<sequence>MPDPEPIKTSLNIVQGLRAWSARKVGNLLVVTYYDPKALIEIPPEHVELFKALMQEKILG</sequence>
<dbReference type="EMBL" id="MT143011">
    <property type="protein sequence ID" value="QJA91754.1"/>
    <property type="molecule type" value="Genomic_DNA"/>
</dbReference>
<name>A0A6M3JFK7_9ZZZZ</name>